<dbReference type="Gene3D" id="1.10.10.10">
    <property type="entry name" value="Winged helix-like DNA-binding domain superfamily/Winged helix DNA-binding domain"/>
    <property type="match status" value="1"/>
</dbReference>
<dbReference type="GO" id="GO:0003700">
    <property type="term" value="F:DNA-binding transcription factor activity"/>
    <property type="evidence" value="ECO:0007669"/>
    <property type="project" value="InterPro"/>
</dbReference>
<evidence type="ECO:0000313" key="7">
    <source>
        <dbReference type="Proteomes" id="UP000032487"/>
    </source>
</evidence>
<organism evidence="6 7">
    <name type="scientific">Stutzerimonas stutzeri</name>
    <name type="common">Pseudomonas stutzeri</name>
    <dbReference type="NCBI Taxonomy" id="316"/>
    <lineage>
        <taxon>Bacteria</taxon>
        <taxon>Pseudomonadati</taxon>
        <taxon>Pseudomonadota</taxon>
        <taxon>Gammaproteobacteria</taxon>
        <taxon>Pseudomonadales</taxon>
        <taxon>Pseudomonadaceae</taxon>
        <taxon>Stutzerimonas</taxon>
    </lineage>
</organism>
<comment type="similarity">
    <text evidence="1">Belongs to the LysR transcriptional regulatory family.</text>
</comment>
<dbReference type="FunFam" id="1.10.10.10:FF:000001">
    <property type="entry name" value="LysR family transcriptional regulator"/>
    <property type="match status" value="1"/>
</dbReference>
<dbReference type="SUPFAM" id="SSF53850">
    <property type="entry name" value="Periplasmic binding protein-like II"/>
    <property type="match status" value="1"/>
</dbReference>
<dbReference type="CDD" id="cd08471">
    <property type="entry name" value="PBP2_CrgA_like_2"/>
    <property type="match status" value="1"/>
</dbReference>
<evidence type="ECO:0000256" key="1">
    <source>
        <dbReference type="ARBA" id="ARBA00009437"/>
    </source>
</evidence>
<dbReference type="Gene3D" id="3.40.190.290">
    <property type="match status" value="1"/>
</dbReference>
<dbReference type="GO" id="GO:0043565">
    <property type="term" value="F:sequence-specific DNA binding"/>
    <property type="evidence" value="ECO:0007669"/>
    <property type="project" value="TreeGrafter"/>
</dbReference>
<dbReference type="EMBL" id="JYHV01000029">
    <property type="protein sequence ID" value="KJH80657.1"/>
    <property type="molecule type" value="Genomic_DNA"/>
</dbReference>
<keyword evidence="3" id="KW-0238">DNA-binding</keyword>
<dbReference type="PROSITE" id="PS50931">
    <property type="entry name" value="HTH_LYSR"/>
    <property type="match status" value="1"/>
</dbReference>
<dbReference type="InterPro" id="IPR000847">
    <property type="entry name" value="LysR_HTH_N"/>
</dbReference>
<keyword evidence="2" id="KW-0805">Transcription regulation</keyword>
<reference evidence="6 7" key="1">
    <citation type="submission" date="2015-02" db="EMBL/GenBank/DDBJ databases">
        <title>Draft genome sequence of Pseudomonas stutzeri NT0128 isolated from wheat (Triticum turgidum) rhizosphere.</title>
        <authorList>
            <person name="Tovi N."/>
            <person name="Frenk S."/>
            <person name="Hadar Y."/>
            <person name="Minz D."/>
        </authorList>
    </citation>
    <scope>NUCLEOTIDE SEQUENCE [LARGE SCALE GENOMIC DNA]</scope>
    <source>
        <strain evidence="6 7">NT0128</strain>
    </source>
</reference>
<dbReference type="Pfam" id="PF03466">
    <property type="entry name" value="LysR_substrate"/>
    <property type="match status" value="1"/>
</dbReference>
<dbReference type="AlphaFoldDB" id="A0A0D9AIT5"/>
<sequence length="304" mass="33166">MDRFQEMKVLLAVADAQSFAGGAKRMGMSPPSVTRVIAGLERRLGTLLLARSTRSLRLTEAGRRYVEDCKRILLDLEEAEELATGSSIRVRGNLTVTAPVMFGELFLIPLITEYLGEHPDVVIHALLVDRLVNVVEEGVDVAIRIGQLPETGLQAIHVGQIRPVICAAPAFLDRVGRPISPNEVLASPIVMSSTSSLLTDWQFQVGPNSITLHPKPRLVVSSNQAAINAARIGWGFTRVLSYQVADLVSKGELEIVLDEFGTSALPVHVLYQGGKRVPAKVRTFVDYCASRFLENPGLHVVTRT</sequence>
<dbReference type="InterPro" id="IPR036390">
    <property type="entry name" value="WH_DNA-bd_sf"/>
</dbReference>
<accession>A0A0D9AIT5</accession>
<dbReference type="PANTHER" id="PTHR30537:SF5">
    <property type="entry name" value="HTH-TYPE TRANSCRIPTIONAL ACTIVATOR TTDR-RELATED"/>
    <property type="match status" value="1"/>
</dbReference>
<evidence type="ECO:0000313" key="6">
    <source>
        <dbReference type="EMBL" id="KJH80657.1"/>
    </source>
</evidence>
<dbReference type="Pfam" id="PF00126">
    <property type="entry name" value="HTH_1"/>
    <property type="match status" value="1"/>
</dbReference>
<dbReference type="InterPro" id="IPR036388">
    <property type="entry name" value="WH-like_DNA-bd_sf"/>
</dbReference>
<name>A0A0D9AIT5_STUST</name>
<proteinExistence type="inferred from homology"/>
<gene>
    <name evidence="6" type="ORF">UF78_15335</name>
</gene>
<dbReference type="OrthoDB" id="9786526at2"/>
<evidence type="ECO:0000259" key="5">
    <source>
        <dbReference type="PROSITE" id="PS50931"/>
    </source>
</evidence>
<dbReference type="PANTHER" id="PTHR30537">
    <property type="entry name" value="HTH-TYPE TRANSCRIPTIONAL REGULATOR"/>
    <property type="match status" value="1"/>
</dbReference>
<dbReference type="InterPro" id="IPR058163">
    <property type="entry name" value="LysR-type_TF_proteobact-type"/>
</dbReference>
<dbReference type="Proteomes" id="UP000032487">
    <property type="component" value="Unassembled WGS sequence"/>
</dbReference>
<evidence type="ECO:0000256" key="4">
    <source>
        <dbReference type="ARBA" id="ARBA00023163"/>
    </source>
</evidence>
<evidence type="ECO:0000256" key="2">
    <source>
        <dbReference type="ARBA" id="ARBA00023015"/>
    </source>
</evidence>
<comment type="caution">
    <text evidence="6">The sequence shown here is derived from an EMBL/GenBank/DDBJ whole genome shotgun (WGS) entry which is preliminary data.</text>
</comment>
<feature type="domain" description="HTH lysR-type" evidence="5">
    <location>
        <begin position="1"/>
        <end position="59"/>
    </location>
</feature>
<dbReference type="GO" id="GO:0006351">
    <property type="term" value="P:DNA-templated transcription"/>
    <property type="evidence" value="ECO:0007669"/>
    <property type="project" value="TreeGrafter"/>
</dbReference>
<keyword evidence="4" id="KW-0804">Transcription</keyword>
<protein>
    <submittedName>
        <fullName evidence="6">LysR family transcriptional regulator</fullName>
    </submittedName>
</protein>
<evidence type="ECO:0000256" key="3">
    <source>
        <dbReference type="ARBA" id="ARBA00023125"/>
    </source>
</evidence>
<dbReference type="PATRIC" id="fig|316.101.peg.3833"/>
<dbReference type="InterPro" id="IPR005119">
    <property type="entry name" value="LysR_subst-bd"/>
</dbReference>
<dbReference type="SUPFAM" id="SSF46785">
    <property type="entry name" value="Winged helix' DNA-binding domain"/>
    <property type="match status" value="1"/>
</dbReference>